<comment type="similarity">
    <text evidence="5 13">In the C-terminal section; belongs to the HTP reductase family.</text>
</comment>
<dbReference type="GO" id="GO:0008835">
    <property type="term" value="F:diaminohydroxyphosphoribosylaminopyrimidine deaminase activity"/>
    <property type="evidence" value="ECO:0007669"/>
    <property type="project" value="UniProtKB-EC"/>
</dbReference>
<dbReference type="EC" id="1.1.1.193" evidence="13"/>
<evidence type="ECO:0000256" key="15">
    <source>
        <dbReference type="PIRSR" id="PIRSR006769-2"/>
    </source>
</evidence>
<evidence type="ECO:0000256" key="7">
    <source>
        <dbReference type="ARBA" id="ARBA00022723"/>
    </source>
</evidence>
<dbReference type="Gene3D" id="3.40.430.10">
    <property type="entry name" value="Dihydrofolate Reductase, subunit A"/>
    <property type="match status" value="1"/>
</dbReference>
<feature type="binding site" evidence="16">
    <location>
        <position position="53"/>
    </location>
    <ligand>
        <name>Zn(2+)</name>
        <dbReference type="ChEBI" id="CHEBI:29105"/>
        <note>catalytic</note>
    </ligand>
</feature>
<dbReference type="PIRSF" id="PIRSF006769">
    <property type="entry name" value="RibD"/>
    <property type="match status" value="1"/>
</dbReference>
<feature type="binding site" evidence="15">
    <location>
        <position position="171"/>
    </location>
    <ligand>
        <name>substrate</name>
    </ligand>
</feature>
<dbReference type="InterPro" id="IPR016192">
    <property type="entry name" value="APOBEC/CMP_deaminase_Zn-bd"/>
</dbReference>
<dbReference type="RefSeq" id="WP_046487804.1">
    <property type="nucleotide sequence ID" value="NZ_LN827929.1"/>
</dbReference>
<keyword evidence="11 13" id="KW-0560">Oxidoreductase</keyword>
<feature type="binding site" evidence="16">
    <location>
        <position position="78"/>
    </location>
    <ligand>
        <name>Zn(2+)</name>
        <dbReference type="ChEBI" id="CHEBI:29105"/>
        <note>catalytic</note>
    </ligand>
</feature>
<feature type="binding site" evidence="15">
    <location>
        <position position="157"/>
    </location>
    <ligand>
        <name>NADP(+)</name>
        <dbReference type="ChEBI" id="CHEBI:58349"/>
    </ligand>
</feature>
<feature type="domain" description="CMP/dCMP-type deaminase" evidence="17">
    <location>
        <begin position="4"/>
        <end position="126"/>
    </location>
</feature>
<dbReference type="InterPro" id="IPR002734">
    <property type="entry name" value="RibDG_C"/>
</dbReference>
<evidence type="ECO:0000256" key="16">
    <source>
        <dbReference type="PIRSR" id="PIRSR006769-3"/>
    </source>
</evidence>
<dbReference type="NCBIfam" id="TIGR00227">
    <property type="entry name" value="ribD_Cterm"/>
    <property type="match status" value="1"/>
</dbReference>
<evidence type="ECO:0000256" key="10">
    <source>
        <dbReference type="ARBA" id="ARBA00022857"/>
    </source>
</evidence>
<keyword evidence="10 13" id="KW-0521">NADP</keyword>
<dbReference type="EMBL" id="LN827929">
    <property type="protein sequence ID" value="CEZ19512.1"/>
    <property type="molecule type" value="Genomic_DNA"/>
</dbReference>
<dbReference type="KEGG" id="mbat:BN1208_0626"/>
<dbReference type="HOGENOM" id="CLU_036590_1_2_4"/>
<dbReference type="Proteomes" id="UP000064007">
    <property type="component" value="Chromosome 1"/>
</dbReference>
<feature type="binding site" evidence="15">
    <location>
        <position position="292"/>
    </location>
    <ligand>
        <name>substrate</name>
    </ligand>
</feature>
<evidence type="ECO:0000256" key="11">
    <source>
        <dbReference type="ARBA" id="ARBA00023002"/>
    </source>
</evidence>
<feature type="binding site" evidence="15">
    <location>
        <position position="203"/>
    </location>
    <ligand>
        <name>substrate</name>
    </ligand>
</feature>
<dbReference type="UniPathway" id="UPA00275">
    <property type="reaction ID" value="UER00401"/>
</dbReference>
<comment type="catalytic activity">
    <reaction evidence="13">
        <text>2,5-diamino-6-hydroxy-4-(5-phosphoribosylamino)-pyrimidine + H2O + H(+) = 5-amino-6-(5-phospho-D-ribosylamino)uracil + NH4(+)</text>
        <dbReference type="Rhea" id="RHEA:21868"/>
        <dbReference type="ChEBI" id="CHEBI:15377"/>
        <dbReference type="ChEBI" id="CHEBI:15378"/>
        <dbReference type="ChEBI" id="CHEBI:28938"/>
        <dbReference type="ChEBI" id="CHEBI:58453"/>
        <dbReference type="ChEBI" id="CHEBI:58614"/>
        <dbReference type="EC" id="3.5.4.26"/>
    </reaction>
</comment>
<evidence type="ECO:0000256" key="9">
    <source>
        <dbReference type="ARBA" id="ARBA00022833"/>
    </source>
</evidence>
<dbReference type="InterPro" id="IPR011549">
    <property type="entry name" value="RibD_C"/>
</dbReference>
<dbReference type="AlphaFoldDB" id="A0A0D6EV57"/>
<comment type="similarity">
    <text evidence="4 13">In the N-terminal section; belongs to the cytidine and deoxycytidylate deaminase family.</text>
</comment>
<dbReference type="STRING" id="1581557.BN1208_0626"/>
<evidence type="ECO:0000256" key="5">
    <source>
        <dbReference type="ARBA" id="ARBA00007417"/>
    </source>
</evidence>
<dbReference type="Pfam" id="PF00383">
    <property type="entry name" value="dCMP_cyt_deam_1"/>
    <property type="match status" value="1"/>
</dbReference>
<feature type="binding site" evidence="15">
    <location>
        <position position="187"/>
    </location>
    <ligand>
        <name>substrate</name>
    </ligand>
</feature>
<accession>A0A0D6EV57</accession>
<evidence type="ECO:0000256" key="8">
    <source>
        <dbReference type="ARBA" id="ARBA00022801"/>
    </source>
</evidence>
<evidence type="ECO:0000313" key="19">
    <source>
        <dbReference type="Proteomes" id="UP000064007"/>
    </source>
</evidence>
<keyword evidence="12" id="KW-0511">Multifunctional enzyme</keyword>
<comment type="cofactor">
    <cofactor evidence="13 16">
        <name>Zn(2+)</name>
        <dbReference type="ChEBI" id="CHEBI:29105"/>
    </cofactor>
    <text evidence="13 16">Binds 1 zinc ion.</text>
</comment>
<feature type="binding site" evidence="15">
    <location>
        <position position="173"/>
    </location>
    <ligand>
        <name>NADP(+)</name>
        <dbReference type="ChEBI" id="CHEBI:58349"/>
    </ligand>
</feature>
<gene>
    <name evidence="18" type="primary">ribD</name>
    <name evidence="18" type="ORF">BN1208_0626</name>
</gene>
<evidence type="ECO:0000259" key="17">
    <source>
        <dbReference type="PROSITE" id="PS51747"/>
    </source>
</evidence>
<dbReference type="InterPro" id="IPR016193">
    <property type="entry name" value="Cytidine_deaminase-like"/>
</dbReference>
<feature type="binding site" evidence="15">
    <location>
        <begin position="294"/>
        <end position="300"/>
    </location>
    <ligand>
        <name>NADP(+)</name>
        <dbReference type="ChEBI" id="CHEBI:58349"/>
    </ligand>
</feature>
<dbReference type="GO" id="GO:0008703">
    <property type="term" value="F:5-amino-6-(5-phosphoribosylamino)uracil reductase activity"/>
    <property type="evidence" value="ECO:0007669"/>
    <property type="project" value="UniProtKB-EC"/>
</dbReference>
<evidence type="ECO:0000256" key="1">
    <source>
        <dbReference type="ARBA" id="ARBA00002151"/>
    </source>
</evidence>
<sequence>MNSHSPQFFMSEALRLAEKALFTTSPNPRVGCVIVKDNEIIGRGFHEKAGESHAEVIALKEAGSQSEGSDVYVTLEPCSHKGKTPPCVDALIEAKVKKVFIAMQDPNPLVSGRGIQKLKDAHIEVELGVMEAQAQLLNMGFISRMTKQLPYVRAKLAVSLDGKTALHNGKSQWITGDAARVDVQYWRASSCAIITGIGTVVHDNPKLSVRLYEHARQPLRVVVDSELNIPLAADILHEKPLLIAYANDKQKKLPQLKALGVECLQLDDSGKVDLTSLLKELAKREVNEVWIEAGEGLNGAFLKANLIDELMIYYAPVILGSEAKGMFTLPAYENLENKITTTLLDHRWVGQDLRMRFKLK</sequence>
<dbReference type="InterPro" id="IPR050765">
    <property type="entry name" value="Riboflavin_Biosynth_HTPR"/>
</dbReference>
<dbReference type="FunFam" id="3.40.140.10:FF:000025">
    <property type="entry name" value="Riboflavin biosynthesis protein RibD"/>
    <property type="match status" value="1"/>
</dbReference>
<feature type="binding site" evidence="15">
    <location>
        <position position="207"/>
    </location>
    <ligand>
        <name>substrate</name>
    </ligand>
</feature>
<comment type="function">
    <text evidence="1 13">Converts 2,5-diamino-6-(ribosylamino)-4(3h)-pyrimidinone 5'-phosphate into 5-amino-6-(ribosylamino)-2,4(1h,3h)-pyrimidinedione 5'-phosphate.</text>
</comment>
<feature type="binding site" evidence="16">
    <location>
        <position position="87"/>
    </location>
    <ligand>
        <name>Zn(2+)</name>
        <dbReference type="ChEBI" id="CHEBI:29105"/>
        <note>catalytic</note>
    </ligand>
</feature>
<dbReference type="Gene3D" id="3.40.140.10">
    <property type="entry name" value="Cytidine Deaminase, domain 2"/>
    <property type="match status" value="1"/>
</dbReference>
<dbReference type="CDD" id="cd01284">
    <property type="entry name" value="Riboflavin_deaminase-reductase"/>
    <property type="match status" value="1"/>
</dbReference>
<dbReference type="SUPFAM" id="SSF53597">
    <property type="entry name" value="Dihydrofolate reductase-like"/>
    <property type="match status" value="1"/>
</dbReference>
<dbReference type="PROSITE" id="PS00903">
    <property type="entry name" value="CYT_DCMP_DEAMINASES_1"/>
    <property type="match status" value="1"/>
</dbReference>
<proteinExistence type="inferred from homology"/>
<organism evidence="18 19">
    <name type="scientific">Candidatus Methylopumilus planktonicus</name>
    <dbReference type="NCBI Taxonomy" id="1581557"/>
    <lineage>
        <taxon>Bacteria</taxon>
        <taxon>Pseudomonadati</taxon>
        <taxon>Pseudomonadota</taxon>
        <taxon>Betaproteobacteria</taxon>
        <taxon>Nitrosomonadales</taxon>
        <taxon>Methylophilaceae</taxon>
        <taxon>Candidatus Methylopumilus</taxon>
    </lineage>
</organism>
<dbReference type="OrthoDB" id="9800865at2"/>
<evidence type="ECO:0000256" key="3">
    <source>
        <dbReference type="ARBA" id="ARBA00004910"/>
    </source>
</evidence>
<dbReference type="PANTHER" id="PTHR38011">
    <property type="entry name" value="DIHYDROFOLATE REDUCTASE FAMILY PROTEIN (AFU_ORTHOLOGUE AFUA_8G06820)"/>
    <property type="match status" value="1"/>
</dbReference>
<dbReference type="GO" id="GO:0050661">
    <property type="term" value="F:NADP binding"/>
    <property type="evidence" value="ECO:0007669"/>
    <property type="project" value="InterPro"/>
</dbReference>
<keyword evidence="8 13" id="KW-0378">Hydrolase</keyword>
<evidence type="ECO:0000256" key="12">
    <source>
        <dbReference type="ARBA" id="ARBA00023268"/>
    </source>
</evidence>
<dbReference type="InterPro" id="IPR004794">
    <property type="entry name" value="Eubact_RibD"/>
</dbReference>
<evidence type="ECO:0000313" key="18">
    <source>
        <dbReference type="EMBL" id="CEZ19512.1"/>
    </source>
</evidence>
<evidence type="ECO:0000256" key="13">
    <source>
        <dbReference type="PIRNR" id="PIRNR006769"/>
    </source>
</evidence>
<name>A0A0D6EV57_9PROT</name>
<dbReference type="PANTHER" id="PTHR38011:SF7">
    <property type="entry name" value="2,5-DIAMINO-6-RIBOSYLAMINO-4(3H)-PYRIMIDINONE 5'-PHOSPHATE REDUCTASE"/>
    <property type="match status" value="1"/>
</dbReference>
<feature type="active site" description="Proton donor" evidence="14">
    <location>
        <position position="55"/>
    </location>
</feature>
<comment type="pathway">
    <text evidence="2 13">Cofactor biosynthesis; riboflavin biosynthesis; 5-amino-6-(D-ribitylamino)uracil from GTP: step 2/4.</text>
</comment>
<feature type="binding site" evidence="15">
    <location>
        <position position="210"/>
    </location>
    <ligand>
        <name>substrate</name>
    </ligand>
</feature>
<comment type="catalytic activity">
    <reaction evidence="13">
        <text>5-amino-6-(5-phospho-D-ribitylamino)uracil + NADP(+) = 5-amino-6-(5-phospho-D-ribosylamino)uracil + NADPH + H(+)</text>
        <dbReference type="Rhea" id="RHEA:17845"/>
        <dbReference type="ChEBI" id="CHEBI:15378"/>
        <dbReference type="ChEBI" id="CHEBI:57783"/>
        <dbReference type="ChEBI" id="CHEBI:58349"/>
        <dbReference type="ChEBI" id="CHEBI:58421"/>
        <dbReference type="ChEBI" id="CHEBI:58453"/>
        <dbReference type="EC" id="1.1.1.193"/>
    </reaction>
</comment>
<keyword evidence="9 13" id="KW-0862">Zinc</keyword>
<dbReference type="NCBIfam" id="TIGR00326">
    <property type="entry name" value="eubact_ribD"/>
    <property type="match status" value="1"/>
</dbReference>
<feature type="binding site" evidence="15">
    <location>
        <position position="199"/>
    </location>
    <ligand>
        <name>NADP(+)</name>
        <dbReference type="ChEBI" id="CHEBI:58349"/>
    </ligand>
</feature>
<comment type="pathway">
    <text evidence="3 13">Cofactor biosynthesis; riboflavin biosynthesis; 5-amino-6-(D-ribitylamino)uracil from GTP: step 3/4.</text>
</comment>
<dbReference type="SUPFAM" id="SSF53927">
    <property type="entry name" value="Cytidine deaminase-like"/>
    <property type="match status" value="1"/>
</dbReference>
<reference evidence="19" key="1">
    <citation type="submission" date="2014-12" db="EMBL/GenBank/DDBJ databases">
        <authorList>
            <person name="Salcher M.M."/>
        </authorList>
    </citation>
    <scope>NUCLEOTIDE SEQUENCE [LARGE SCALE GENOMIC DNA]</scope>
    <source>
        <strain evidence="19">MMS-10A-171</strain>
    </source>
</reference>
<dbReference type="PROSITE" id="PS51747">
    <property type="entry name" value="CYT_DCMP_DEAMINASES_2"/>
    <property type="match status" value="1"/>
</dbReference>
<evidence type="ECO:0000256" key="6">
    <source>
        <dbReference type="ARBA" id="ARBA00022619"/>
    </source>
</evidence>
<keyword evidence="19" id="KW-1185">Reference proteome</keyword>
<evidence type="ECO:0000256" key="14">
    <source>
        <dbReference type="PIRSR" id="PIRSR006769-1"/>
    </source>
</evidence>
<dbReference type="InterPro" id="IPR024072">
    <property type="entry name" value="DHFR-like_dom_sf"/>
</dbReference>
<keyword evidence="7 13" id="KW-0479">Metal-binding</keyword>
<dbReference type="GO" id="GO:0009231">
    <property type="term" value="P:riboflavin biosynthetic process"/>
    <property type="evidence" value="ECO:0007669"/>
    <property type="project" value="UniProtKB-UniPathway"/>
</dbReference>
<evidence type="ECO:0000256" key="4">
    <source>
        <dbReference type="ARBA" id="ARBA00005259"/>
    </source>
</evidence>
<dbReference type="InterPro" id="IPR002125">
    <property type="entry name" value="CMP_dCMP_dom"/>
</dbReference>
<protein>
    <recommendedName>
        <fullName evidence="13">Riboflavin biosynthesis protein RibD</fullName>
    </recommendedName>
    <domain>
        <recommendedName>
            <fullName evidence="13">Diaminohydroxyphosphoribosylaminopyrimidine deaminase</fullName>
            <shortName evidence="13">DRAP deaminase</shortName>
            <ecNumber evidence="13">3.5.4.26</ecNumber>
        </recommendedName>
        <alternativeName>
            <fullName evidence="13">Riboflavin-specific deaminase</fullName>
        </alternativeName>
    </domain>
    <domain>
        <recommendedName>
            <fullName evidence="13">5-amino-6-(5-phosphoribosylamino)uracil reductase</fullName>
            <ecNumber evidence="13">1.1.1.193</ecNumber>
        </recommendedName>
        <alternativeName>
            <fullName evidence="13">HTP reductase</fullName>
        </alternativeName>
    </domain>
</protein>
<dbReference type="Pfam" id="PF01872">
    <property type="entry name" value="RibD_C"/>
    <property type="match status" value="1"/>
</dbReference>
<dbReference type="GO" id="GO:0008270">
    <property type="term" value="F:zinc ion binding"/>
    <property type="evidence" value="ECO:0007669"/>
    <property type="project" value="InterPro"/>
</dbReference>
<feature type="binding site" evidence="15">
    <location>
        <position position="225"/>
    </location>
    <ligand>
        <name>NADP(+)</name>
        <dbReference type="ChEBI" id="CHEBI:58349"/>
    </ligand>
</feature>
<evidence type="ECO:0000256" key="2">
    <source>
        <dbReference type="ARBA" id="ARBA00004882"/>
    </source>
</evidence>
<dbReference type="EC" id="3.5.4.26" evidence="13"/>
<keyword evidence="6 13" id="KW-0686">Riboflavin biosynthesis</keyword>